<dbReference type="CDD" id="cd00118">
    <property type="entry name" value="LysM"/>
    <property type="match status" value="2"/>
</dbReference>
<dbReference type="Pfam" id="PF01476">
    <property type="entry name" value="LysM"/>
    <property type="match status" value="2"/>
</dbReference>
<feature type="compositionally biased region" description="Low complexity" evidence="1">
    <location>
        <begin position="145"/>
        <end position="174"/>
    </location>
</feature>
<feature type="region of interest" description="Disordered" evidence="1">
    <location>
        <begin position="1"/>
        <end position="20"/>
    </location>
</feature>
<dbReference type="SUPFAM" id="SSF54106">
    <property type="entry name" value="LysM domain"/>
    <property type="match status" value="2"/>
</dbReference>
<sequence>MARRTTKKGSRKKEDTTSQGFSVDSGGLIDKLQDDLQNNQSFLNLVLGALIVIVLGVILFNYFNKPEGDLGPTQQAEEEQTGDVSKENLPGNYTVKEGDTLFSIAQNYYDDGYKYPELVKANELENEDQISAGQVIKIPKLDSLTASPSPEASETASPTPGTSATPSPSPQGQTDAPAGEKGAIIQNPWGTPISGDSYTVQQGDWLSTISGRAYGDIMQYQKIAQANNIQNPNLIEIGQTLKLPR</sequence>
<evidence type="ECO:0000259" key="3">
    <source>
        <dbReference type="PROSITE" id="PS51782"/>
    </source>
</evidence>
<keyword evidence="2" id="KW-1133">Transmembrane helix</keyword>
<dbReference type="SMART" id="SM00257">
    <property type="entry name" value="LysM"/>
    <property type="match status" value="2"/>
</dbReference>
<protein>
    <submittedName>
        <fullName evidence="4">5prime-nucleotidase</fullName>
    </submittedName>
</protein>
<dbReference type="InterPro" id="IPR036779">
    <property type="entry name" value="LysM_dom_sf"/>
</dbReference>
<accession>A0A0G0F952</accession>
<dbReference type="EMBL" id="LBSJ01000013">
    <property type="protein sequence ID" value="KKQ15628.1"/>
    <property type="molecule type" value="Genomic_DNA"/>
</dbReference>
<comment type="caution">
    <text evidence="4">The sequence shown here is derived from an EMBL/GenBank/DDBJ whole genome shotgun (WGS) entry which is preliminary data.</text>
</comment>
<evidence type="ECO:0000256" key="2">
    <source>
        <dbReference type="SAM" id="Phobius"/>
    </source>
</evidence>
<dbReference type="PANTHER" id="PTHR34700">
    <property type="entry name" value="POTASSIUM BINDING PROTEIN KBP"/>
    <property type="match status" value="1"/>
</dbReference>
<proteinExistence type="predicted"/>
<feature type="domain" description="LysM" evidence="3">
    <location>
        <begin position="196"/>
        <end position="243"/>
    </location>
</feature>
<dbReference type="Proteomes" id="UP000034448">
    <property type="component" value="Unassembled WGS sequence"/>
</dbReference>
<dbReference type="InterPro" id="IPR018392">
    <property type="entry name" value="LysM"/>
</dbReference>
<dbReference type="Gene3D" id="3.10.350.10">
    <property type="entry name" value="LysM domain"/>
    <property type="match status" value="2"/>
</dbReference>
<gene>
    <name evidence="4" type="ORF">US28_C0013G0007</name>
</gene>
<name>A0A0G0F952_9BACT</name>
<feature type="compositionally biased region" description="Basic residues" evidence="1">
    <location>
        <begin position="1"/>
        <end position="11"/>
    </location>
</feature>
<feature type="region of interest" description="Disordered" evidence="1">
    <location>
        <begin position="70"/>
        <end position="92"/>
    </location>
</feature>
<dbReference type="AlphaFoldDB" id="A0A0G0F952"/>
<keyword evidence="2" id="KW-0812">Transmembrane</keyword>
<keyword evidence="2" id="KW-0472">Membrane</keyword>
<organism evidence="4 5">
    <name type="scientific">Candidatus Daviesbacteria bacterium GW2011_GWA1_36_8</name>
    <dbReference type="NCBI Taxonomy" id="1618417"/>
    <lineage>
        <taxon>Bacteria</taxon>
        <taxon>Candidatus Daviesiibacteriota</taxon>
    </lineage>
</organism>
<feature type="region of interest" description="Disordered" evidence="1">
    <location>
        <begin position="144"/>
        <end position="190"/>
    </location>
</feature>
<feature type="domain" description="LysM" evidence="3">
    <location>
        <begin position="91"/>
        <end position="138"/>
    </location>
</feature>
<dbReference type="PANTHER" id="PTHR34700:SF4">
    <property type="entry name" value="PHAGE-LIKE ELEMENT PBSX PROTEIN XKDP"/>
    <property type="match status" value="1"/>
</dbReference>
<reference evidence="4 5" key="1">
    <citation type="journal article" date="2015" name="Nature">
        <title>rRNA introns, odd ribosomes, and small enigmatic genomes across a large radiation of phyla.</title>
        <authorList>
            <person name="Brown C.T."/>
            <person name="Hug L.A."/>
            <person name="Thomas B.C."/>
            <person name="Sharon I."/>
            <person name="Castelle C.J."/>
            <person name="Singh A."/>
            <person name="Wilkins M.J."/>
            <person name="Williams K.H."/>
            <person name="Banfield J.F."/>
        </authorList>
    </citation>
    <scope>NUCLEOTIDE SEQUENCE [LARGE SCALE GENOMIC DNA]</scope>
</reference>
<dbReference type="InterPro" id="IPR052196">
    <property type="entry name" value="Bact_Kbp"/>
</dbReference>
<evidence type="ECO:0000313" key="5">
    <source>
        <dbReference type="Proteomes" id="UP000034448"/>
    </source>
</evidence>
<evidence type="ECO:0000313" key="4">
    <source>
        <dbReference type="EMBL" id="KKQ15628.1"/>
    </source>
</evidence>
<feature type="transmembrane region" description="Helical" evidence="2">
    <location>
        <begin position="42"/>
        <end position="63"/>
    </location>
</feature>
<evidence type="ECO:0000256" key="1">
    <source>
        <dbReference type="SAM" id="MobiDB-lite"/>
    </source>
</evidence>
<dbReference type="PROSITE" id="PS51782">
    <property type="entry name" value="LYSM"/>
    <property type="match status" value="2"/>
</dbReference>